<organism evidence="1">
    <name type="scientific">Siphoviridae sp. ct1is2</name>
    <dbReference type="NCBI Taxonomy" id="2826273"/>
    <lineage>
        <taxon>Viruses</taxon>
        <taxon>Duplodnaviria</taxon>
        <taxon>Heunggongvirae</taxon>
        <taxon>Uroviricota</taxon>
        <taxon>Caudoviricetes</taxon>
    </lineage>
</organism>
<accession>A0A8S5NNM9</accession>
<proteinExistence type="predicted"/>
<name>A0A8S5NNM9_9CAUD</name>
<sequence>MTNVLSNETLLKQMNAILKAGNNVTLREDNARAFFLDAVATAGTIGKLFVHFAKSGTGSLDKLGVKKRTLKKHLGINTEDTGTDIKEEDTVPFSLVPVYLDTWIENSNTFYTARTRGQDVRQALLSLMQAQYAADLQDLAFNGDESSTDPFVKLNDGYIKMAKASAEVKVEGAKLPTIQELTAATARIEPKYLRQGTFKFFMSQATATNYVVELQNRNTALGDAVLVDGALRNIGGFGVEVVESMENNVILFTPYENLAVVSGLTVTLTTAAQDSRAVAKQATYHFMLDDIDFIIREPKALAYFGIDATPEG</sequence>
<reference evidence="1" key="1">
    <citation type="journal article" date="2021" name="Proc. Natl. Acad. Sci. U.S.A.">
        <title>A Catalog of Tens of Thousands of Viruses from Human Metagenomes Reveals Hidden Associations with Chronic Diseases.</title>
        <authorList>
            <person name="Tisza M.J."/>
            <person name="Buck C.B."/>
        </authorList>
    </citation>
    <scope>NUCLEOTIDE SEQUENCE</scope>
    <source>
        <strain evidence="1">Ct1is2</strain>
    </source>
</reference>
<evidence type="ECO:0000313" key="1">
    <source>
        <dbReference type="EMBL" id="DAD95832.1"/>
    </source>
</evidence>
<dbReference type="EMBL" id="BK015204">
    <property type="protein sequence ID" value="DAD95832.1"/>
    <property type="molecule type" value="Genomic_DNA"/>
</dbReference>
<protein>
    <submittedName>
        <fullName evidence="1">Major capsid protein</fullName>
    </submittedName>
</protein>